<evidence type="ECO:0000256" key="1">
    <source>
        <dbReference type="ARBA" id="ARBA00023157"/>
    </source>
</evidence>
<feature type="domain" description="CUB" evidence="6">
    <location>
        <begin position="36"/>
        <end position="196"/>
    </location>
</feature>
<evidence type="ECO:0000256" key="2">
    <source>
        <dbReference type="PROSITE-ProRule" id="PRU00059"/>
    </source>
</evidence>
<evidence type="ECO:0000256" key="5">
    <source>
        <dbReference type="SAM" id="SignalP"/>
    </source>
</evidence>
<keyword evidence="5" id="KW-0732">Signal</keyword>
<dbReference type="InterPro" id="IPR000859">
    <property type="entry name" value="CUB_dom"/>
</dbReference>
<keyword evidence="8" id="KW-1185">Reference proteome</keyword>
<feature type="transmembrane region" description="Helical" evidence="4">
    <location>
        <begin position="263"/>
        <end position="284"/>
    </location>
</feature>
<evidence type="ECO:0000259" key="6">
    <source>
        <dbReference type="PROSITE" id="PS01180"/>
    </source>
</evidence>
<sequence>METVLCALLVCASVCVAAGQDPDSYDRSDLSEFRLCGHNKESGSIYIRPSKAAILTFGNPPGSKQPPPGRSIHECVISITTRENFSLSAVVEEMSIAATHNKKTHGWECDGDYLKISTVGTSLFSKLLNIIPGDFFRSKKTDKLCGMRKGKPRFSEVGSNADVFSTIANNMEVMFHQSDSKSSPVDNYFRIVITSFKYVKNAGAFSDACQGMYHCRGSENYCIGKEYVCDTHYNCAGPRGGGDESRCEVPGFTNKIFSTTTTIITSLASIVGAAFLLGCIITLGKKMRSQSSSQSRSVTPRAGRLSEMSDPPLQRQHTLPPYEAVVMADADPSWKSSNPESPGTGELPPKYESLFPDGPPIPTDHTPTAPSIGNNQQEQSPHTASSPGGES</sequence>
<evidence type="ECO:0000256" key="4">
    <source>
        <dbReference type="SAM" id="Phobius"/>
    </source>
</evidence>
<feature type="compositionally biased region" description="Polar residues" evidence="3">
    <location>
        <begin position="365"/>
        <end position="391"/>
    </location>
</feature>
<proteinExistence type="predicted"/>
<keyword evidence="4" id="KW-0812">Transmembrane</keyword>
<feature type="signal peptide" evidence="5">
    <location>
        <begin position="1"/>
        <end position="19"/>
    </location>
</feature>
<feature type="region of interest" description="Disordered" evidence="3">
    <location>
        <begin position="290"/>
        <end position="316"/>
    </location>
</feature>
<comment type="caution">
    <text evidence="7">The sequence shown here is derived from an EMBL/GenBank/DDBJ whole genome shotgun (WGS) entry which is preliminary data.</text>
</comment>
<feature type="chain" id="PRO_5043541913" description="CUB domain-containing protein" evidence="5">
    <location>
        <begin position="20"/>
        <end position="391"/>
    </location>
</feature>
<dbReference type="EMBL" id="JARAKH010000001">
    <property type="protein sequence ID" value="KAK8407283.1"/>
    <property type="molecule type" value="Genomic_DNA"/>
</dbReference>
<dbReference type="PROSITE" id="PS01180">
    <property type="entry name" value="CUB"/>
    <property type="match status" value="1"/>
</dbReference>
<organism evidence="7 8">
    <name type="scientific">Scylla paramamosain</name>
    <name type="common">Mud crab</name>
    <dbReference type="NCBI Taxonomy" id="85552"/>
    <lineage>
        <taxon>Eukaryota</taxon>
        <taxon>Metazoa</taxon>
        <taxon>Ecdysozoa</taxon>
        <taxon>Arthropoda</taxon>
        <taxon>Crustacea</taxon>
        <taxon>Multicrustacea</taxon>
        <taxon>Malacostraca</taxon>
        <taxon>Eumalacostraca</taxon>
        <taxon>Eucarida</taxon>
        <taxon>Decapoda</taxon>
        <taxon>Pleocyemata</taxon>
        <taxon>Brachyura</taxon>
        <taxon>Eubrachyura</taxon>
        <taxon>Portunoidea</taxon>
        <taxon>Portunidae</taxon>
        <taxon>Portuninae</taxon>
        <taxon>Scylla</taxon>
    </lineage>
</organism>
<dbReference type="Proteomes" id="UP001487740">
    <property type="component" value="Unassembled WGS sequence"/>
</dbReference>
<dbReference type="Gene3D" id="2.40.128.620">
    <property type="match status" value="1"/>
</dbReference>
<gene>
    <name evidence="7" type="ORF">O3P69_002086</name>
</gene>
<comment type="caution">
    <text evidence="2">Lacks conserved residue(s) required for the propagation of feature annotation.</text>
</comment>
<evidence type="ECO:0000313" key="7">
    <source>
        <dbReference type="EMBL" id="KAK8407283.1"/>
    </source>
</evidence>
<keyword evidence="1" id="KW-1015">Disulfide bond</keyword>
<reference evidence="7 8" key="1">
    <citation type="submission" date="2023-03" db="EMBL/GenBank/DDBJ databases">
        <title>High-quality genome of Scylla paramamosain provides insights in environmental adaptation.</title>
        <authorList>
            <person name="Zhang L."/>
        </authorList>
    </citation>
    <scope>NUCLEOTIDE SEQUENCE [LARGE SCALE GENOMIC DNA]</scope>
    <source>
        <strain evidence="7">LZ_2023a</strain>
        <tissue evidence="7">Muscle</tissue>
    </source>
</reference>
<dbReference type="AlphaFoldDB" id="A0AAW0V6U1"/>
<evidence type="ECO:0000313" key="8">
    <source>
        <dbReference type="Proteomes" id="UP001487740"/>
    </source>
</evidence>
<feature type="region of interest" description="Disordered" evidence="3">
    <location>
        <begin position="329"/>
        <end position="391"/>
    </location>
</feature>
<protein>
    <recommendedName>
        <fullName evidence="6">CUB domain-containing protein</fullName>
    </recommendedName>
</protein>
<keyword evidence="4" id="KW-0472">Membrane</keyword>
<evidence type="ECO:0000256" key="3">
    <source>
        <dbReference type="SAM" id="MobiDB-lite"/>
    </source>
</evidence>
<name>A0AAW0V6U1_SCYPA</name>
<accession>A0AAW0V6U1</accession>
<keyword evidence="4" id="KW-1133">Transmembrane helix</keyword>